<keyword evidence="2 6" id="KW-0732">Signal</keyword>
<evidence type="ECO:0000256" key="4">
    <source>
        <dbReference type="ARBA" id="ARBA00023157"/>
    </source>
</evidence>
<dbReference type="GO" id="GO:0008061">
    <property type="term" value="F:chitin binding"/>
    <property type="evidence" value="ECO:0007669"/>
    <property type="project" value="UniProtKB-KW"/>
</dbReference>
<keyword evidence="5" id="KW-0325">Glycoprotein</keyword>
<dbReference type="InterPro" id="IPR051940">
    <property type="entry name" value="Chitin_bind-dev_reg"/>
</dbReference>
<feature type="domain" description="Chitin-binding type-2" evidence="7">
    <location>
        <begin position="17"/>
        <end position="76"/>
    </location>
</feature>
<feature type="chain" id="PRO_5004718067" description="Chitin-binding type-2 domain-containing protein" evidence="6">
    <location>
        <begin position="21"/>
        <end position="141"/>
    </location>
</feature>
<accession>V3ZV67</accession>
<dbReference type="AlphaFoldDB" id="V3ZV67"/>
<dbReference type="CTD" id="20248799"/>
<evidence type="ECO:0000313" key="8">
    <source>
        <dbReference type="EMBL" id="ESO95368.1"/>
    </source>
</evidence>
<proteinExistence type="predicted"/>
<dbReference type="OrthoDB" id="6020543at2759"/>
<keyword evidence="1" id="KW-0147">Chitin-binding</keyword>
<keyword evidence="3" id="KW-0677">Repeat</keyword>
<name>V3ZV67_LOTGI</name>
<evidence type="ECO:0000259" key="7">
    <source>
        <dbReference type="PROSITE" id="PS50940"/>
    </source>
</evidence>
<dbReference type="PANTHER" id="PTHR23301:SF0">
    <property type="entry name" value="CHITIN-BINDING TYPE-2 DOMAIN-CONTAINING PROTEIN-RELATED"/>
    <property type="match status" value="1"/>
</dbReference>
<dbReference type="SUPFAM" id="SSF57625">
    <property type="entry name" value="Invertebrate chitin-binding proteins"/>
    <property type="match status" value="2"/>
</dbReference>
<dbReference type="RefSeq" id="XP_009053878.1">
    <property type="nucleotide sequence ID" value="XM_009055630.1"/>
</dbReference>
<dbReference type="InterPro" id="IPR036508">
    <property type="entry name" value="Chitin-bd_dom_sf"/>
</dbReference>
<organism evidence="8 9">
    <name type="scientific">Lottia gigantea</name>
    <name type="common">Giant owl limpet</name>
    <dbReference type="NCBI Taxonomy" id="225164"/>
    <lineage>
        <taxon>Eukaryota</taxon>
        <taxon>Metazoa</taxon>
        <taxon>Spiralia</taxon>
        <taxon>Lophotrochozoa</taxon>
        <taxon>Mollusca</taxon>
        <taxon>Gastropoda</taxon>
        <taxon>Patellogastropoda</taxon>
        <taxon>Lottioidea</taxon>
        <taxon>Lottiidae</taxon>
        <taxon>Lottia</taxon>
    </lineage>
</organism>
<evidence type="ECO:0000256" key="5">
    <source>
        <dbReference type="ARBA" id="ARBA00023180"/>
    </source>
</evidence>
<dbReference type="PANTHER" id="PTHR23301">
    <property type="entry name" value="CHITIN BINDING PERITROPHIN-A"/>
    <property type="match status" value="1"/>
</dbReference>
<dbReference type="InterPro" id="IPR002557">
    <property type="entry name" value="Chitin-bd_dom"/>
</dbReference>
<dbReference type="Pfam" id="PF01607">
    <property type="entry name" value="CBM_14"/>
    <property type="match status" value="2"/>
</dbReference>
<evidence type="ECO:0000256" key="6">
    <source>
        <dbReference type="SAM" id="SignalP"/>
    </source>
</evidence>
<keyword evidence="4" id="KW-1015">Disulfide bond</keyword>
<protein>
    <recommendedName>
        <fullName evidence="7">Chitin-binding type-2 domain-containing protein</fullName>
    </recommendedName>
</protein>
<dbReference type="GO" id="GO:0005576">
    <property type="term" value="C:extracellular region"/>
    <property type="evidence" value="ECO:0007669"/>
    <property type="project" value="InterPro"/>
</dbReference>
<evidence type="ECO:0000256" key="3">
    <source>
        <dbReference type="ARBA" id="ARBA00022737"/>
    </source>
</evidence>
<dbReference type="EMBL" id="KB201656">
    <property type="protein sequence ID" value="ESO95368.1"/>
    <property type="molecule type" value="Genomic_DNA"/>
</dbReference>
<reference evidence="8 9" key="1">
    <citation type="journal article" date="2013" name="Nature">
        <title>Insights into bilaterian evolution from three spiralian genomes.</title>
        <authorList>
            <person name="Simakov O."/>
            <person name="Marletaz F."/>
            <person name="Cho S.J."/>
            <person name="Edsinger-Gonzales E."/>
            <person name="Havlak P."/>
            <person name="Hellsten U."/>
            <person name="Kuo D.H."/>
            <person name="Larsson T."/>
            <person name="Lv J."/>
            <person name="Arendt D."/>
            <person name="Savage R."/>
            <person name="Osoegawa K."/>
            <person name="de Jong P."/>
            <person name="Grimwood J."/>
            <person name="Chapman J.A."/>
            <person name="Shapiro H."/>
            <person name="Aerts A."/>
            <person name="Otillar R.P."/>
            <person name="Terry A.Y."/>
            <person name="Boore J.L."/>
            <person name="Grigoriev I.V."/>
            <person name="Lindberg D.R."/>
            <person name="Seaver E.C."/>
            <person name="Weisblat D.A."/>
            <person name="Putnam N.H."/>
            <person name="Rokhsar D.S."/>
        </authorList>
    </citation>
    <scope>NUCLEOTIDE SEQUENCE [LARGE SCALE GENOMIC DNA]</scope>
</reference>
<dbReference type="Proteomes" id="UP000030746">
    <property type="component" value="Unassembled WGS sequence"/>
</dbReference>
<gene>
    <name evidence="8" type="ORF">LOTGIDRAFT_232054</name>
</gene>
<dbReference type="OMA" id="CHGGTFF"/>
<evidence type="ECO:0000256" key="1">
    <source>
        <dbReference type="ARBA" id="ARBA00022669"/>
    </source>
</evidence>
<sequence>MAGKDLFVFVVIVQFIAVLCFDCTNKTDGSFEVGCKVFVQCISGKSKTVECPGNTVFNSKLKICDAPKNVPEPCGLIKNCSNLKDGSYPDLQQHCASYFTCHAGYYLGHNFCPGGTVYSSELNNCDWKSDVVPPCGNKSSK</sequence>
<keyword evidence="9" id="KW-1185">Reference proteome</keyword>
<dbReference type="HOGENOM" id="CLU_126178_0_0_1"/>
<evidence type="ECO:0000313" key="9">
    <source>
        <dbReference type="Proteomes" id="UP000030746"/>
    </source>
</evidence>
<dbReference type="Gene3D" id="2.170.140.10">
    <property type="entry name" value="Chitin binding domain"/>
    <property type="match status" value="2"/>
</dbReference>
<dbReference type="KEGG" id="lgi:LOTGIDRAFT_232054"/>
<evidence type="ECO:0000256" key="2">
    <source>
        <dbReference type="ARBA" id="ARBA00022729"/>
    </source>
</evidence>
<dbReference type="GeneID" id="20248799"/>
<dbReference type="PROSITE" id="PS50940">
    <property type="entry name" value="CHIT_BIND_II"/>
    <property type="match status" value="2"/>
</dbReference>
<feature type="signal peptide" evidence="6">
    <location>
        <begin position="1"/>
        <end position="20"/>
    </location>
</feature>
<dbReference type="SMART" id="SM00494">
    <property type="entry name" value="ChtBD2"/>
    <property type="match status" value="2"/>
</dbReference>
<feature type="domain" description="Chitin-binding type-2" evidence="7">
    <location>
        <begin position="77"/>
        <end position="137"/>
    </location>
</feature>